<dbReference type="KEGG" id="tpal:117649985"/>
<keyword evidence="7 8" id="KW-1015">Disulfide bond</keyword>
<evidence type="ECO:0000256" key="3">
    <source>
        <dbReference type="ARBA" id="ARBA00022833"/>
    </source>
</evidence>
<reference evidence="11" key="1">
    <citation type="submission" date="2025-08" db="UniProtKB">
        <authorList>
            <consortium name="RefSeq"/>
        </authorList>
    </citation>
    <scope>IDENTIFICATION</scope>
    <source>
        <tissue evidence="11">Total insect</tissue>
    </source>
</reference>
<evidence type="ECO:0000256" key="6">
    <source>
        <dbReference type="ARBA" id="ARBA00023128"/>
    </source>
</evidence>
<dbReference type="GeneID" id="117649985"/>
<keyword evidence="3" id="KW-0862">Zinc</keyword>
<dbReference type="Proteomes" id="UP000515158">
    <property type="component" value="Unplaced"/>
</dbReference>
<gene>
    <name evidence="11" type="primary">LOC117649985</name>
</gene>
<keyword evidence="2" id="KW-0479">Metal-binding</keyword>
<dbReference type="InterPro" id="IPR004217">
    <property type="entry name" value="Tim10-like"/>
</dbReference>
<comment type="domain">
    <text evidence="8">The twin CX3C motif contains 4 conserved Cys residues that form 2 disulfide bonds in the mitochondrial intermembrane space.</text>
</comment>
<dbReference type="InParanoid" id="A0A6P8ZW72"/>
<evidence type="ECO:0000256" key="7">
    <source>
        <dbReference type="ARBA" id="ARBA00023157"/>
    </source>
</evidence>
<dbReference type="Pfam" id="PF02953">
    <property type="entry name" value="zf-Tim10_DDP"/>
    <property type="match status" value="1"/>
</dbReference>
<evidence type="ECO:0000256" key="1">
    <source>
        <dbReference type="ARBA" id="ARBA00022448"/>
    </source>
</evidence>
<feature type="domain" description="Tim10-like" evidence="9">
    <location>
        <begin position="4"/>
        <end position="63"/>
    </location>
</feature>
<evidence type="ECO:0000313" key="10">
    <source>
        <dbReference type="Proteomes" id="UP000515158"/>
    </source>
</evidence>
<keyword evidence="5 8" id="KW-0811">Translocation</keyword>
<evidence type="ECO:0000259" key="9">
    <source>
        <dbReference type="Pfam" id="PF02953"/>
    </source>
</evidence>
<dbReference type="GO" id="GO:0005743">
    <property type="term" value="C:mitochondrial inner membrane"/>
    <property type="evidence" value="ECO:0007669"/>
    <property type="project" value="UniProtKB-SubCell"/>
</dbReference>
<dbReference type="RefSeq" id="XP_034249106.1">
    <property type="nucleotide sequence ID" value="XM_034393215.1"/>
</dbReference>
<proteinExistence type="inferred from homology"/>
<sequence length="100" mass="11517">MEQNALRNFKDFLQLYNYMSHTCFQNCVNNFYSRDLASDEENCVDLCAKKHIKVNHKVMGVFMELQPMIINKRMEEMNQAALQIEQAAAGALPQDQVVSA</sequence>
<keyword evidence="1 8" id="KW-0813">Transport</keyword>
<evidence type="ECO:0000256" key="8">
    <source>
        <dbReference type="RuleBase" id="RU367043"/>
    </source>
</evidence>
<keyword evidence="10" id="KW-1185">Reference proteome</keyword>
<dbReference type="AlphaFoldDB" id="A0A6P8ZW72"/>
<keyword evidence="6 8" id="KW-0496">Mitochondrion</keyword>
<comment type="subcellular location">
    <subcellularLocation>
        <location evidence="8">Mitochondrion inner membrane</location>
        <topology evidence="8">Peripheral membrane protein</topology>
        <orientation evidence="8">Intermembrane side</orientation>
    </subcellularLocation>
</comment>
<dbReference type="Gene3D" id="1.10.287.810">
    <property type="entry name" value="Mitochondrial import inner membrane translocase subunit tim13 like domains"/>
    <property type="match status" value="1"/>
</dbReference>
<evidence type="ECO:0000256" key="4">
    <source>
        <dbReference type="ARBA" id="ARBA00022927"/>
    </source>
</evidence>
<dbReference type="SUPFAM" id="SSF144122">
    <property type="entry name" value="Tim10-like"/>
    <property type="match status" value="1"/>
</dbReference>
<dbReference type="PANTHER" id="PTHR13172">
    <property type="entry name" value="MITOCHONDRIAL IMPORT INNER MEMBRANE TRANSLOCASE SUBUNIT TIM9B"/>
    <property type="match status" value="1"/>
</dbReference>
<keyword evidence="8" id="KW-0472">Membrane</keyword>
<dbReference type="OrthoDB" id="1551503at2759"/>
<dbReference type="GO" id="GO:0046872">
    <property type="term" value="F:metal ion binding"/>
    <property type="evidence" value="ECO:0007669"/>
    <property type="project" value="UniProtKB-KW"/>
</dbReference>
<dbReference type="InterPro" id="IPR035427">
    <property type="entry name" value="Tim10-like_dom_sf"/>
</dbReference>
<organism evidence="11">
    <name type="scientific">Thrips palmi</name>
    <name type="common">Melon thrips</name>
    <dbReference type="NCBI Taxonomy" id="161013"/>
    <lineage>
        <taxon>Eukaryota</taxon>
        <taxon>Metazoa</taxon>
        <taxon>Ecdysozoa</taxon>
        <taxon>Arthropoda</taxon>
        <taxon>Hexapoda</taxon>
        <taxon>Insecta</taxon>
        <taxon>Pterygota</taxon>
        <taxon>Neoptera</taxon>
        <taxon>Paraneoptera</taxon>
        <taxon>Thysanoptera</taxon>
        <taxon>Terebrantia</taxon>
        <taxon>Thripoidea</taxon>
        <taxon>Thripidae</taxon>
        <taxon>Thrips</taxon>
    </lineage>
</organism>
<dbReference type="GO" id="GO:0015031">
    <property type="term" value="P:protein transport"/>
    <property type="evidence" value="ECO:0007669"/>
    <property type="project" value="UniProtKB-KW"/>
</dbReference>
<dbReference type="FunCoup" id="A0A6P8ZW72">
    <property type="interactions" value="344"/>
</dbReference>
<comment type="subunit">
    <text evidence="8">Heterohexamer.</text>
</comment>
<protein>
    <recommendedName>
        <fullName evidence="8">Mitochondrial import inner membrane translocase subunit</fullName>
    </recommendedName>
</protein>
<evidence type="ECO:0000256" key="5">
    <source>
        <dbReference type="ARBA" id="ARBA00023010"/>
    </source>
</evidence>
<evidence type="ECO:0000313" key="11">
    <source>
        <dbReference type="RefSeq" id="XP_034249106.1"/>
    </source>
</evidence>
<comment type="function">
    <text evidence="8">Mitochondrial intermembrane chaperone that participates in the import and insertion of some multi-pass transmembrane proteins into the mitochondrial inner membrane. Also required for the transfer of beta-barrel precursors from the TOM complex to the sorting and assembly machinery (SAM complex) of the outer membrane. Acts as a chaperone-like protein that protects the hydrophobic precursors from aggregation and guide them through the mitochondrial intermembrane space.</text>
</comment>
<accession>A0A6P8ZW72</accession>
<dbReference type="InterPro" id="IPR050673">
    <property type="entry name" value="Mito_inner_translocase_sub"/>
</dbReference>
<keyword evidence="8" id="KW-0143">Chaperone</keyword>
<comment type="similarity">
    <text evidence="8">Belongs to the small Tim family.</text>
</comment>
<keyword evidence="8" id="KW-0999">Mitochondrion inner membrane</keyword>
<keyword evidence="4 8" id="KW-0653">Protein transport</keyword>
<evidence type="ECO:0000256" key="2">
    <source>
        <dbReference type="ARBA" id="ARBA00022723"/>
    </source>
</evidence>
<name>A0A6P8ZW72_THRPL</name>